<comment type="catalytic activity">
    <reaction evidence="1 15">
        <text>Endonucleolytic cleavage to 5'-phosphomonoester.</text>
        <dbReference type="EC" id="3.1.26.3"/>
    </reaction>
</comment>
<dbReference type="HAMAP" id="MF_00104">
    <property type="entry name" value="RNase_III"/>
    <property type="match status" value="1"/>
</dbReference>
<dbReference type="Gene3D" id="1.10.1520.10">
    <property type="entry name" value="Ribonuclease III domain"/>
    <property type="match status" value="1"/>
</dbReference>
<dbReference type="GO" id="GO:0004525">
    <property type="term" value="F:ribonuclease III activity"/>
    <property type="evidence" value="ECO:0007669"/>
    <property type="project" value="UniProtKB-UniRule"/>
</dbReference>
<keyword evidence="14 15" id="KW-0694">RNA-binding</keyword>
<gene>
    <name evidence="15" type="primary">rnc</name>
    <name evidence="18" type="ORF">LHGZ1_1721</name>
</gene>
<keyword evidence="8 15" id="KW-0819">tRNA processing</keyword>
<keyword evidence="5 15" id="KW-0963">Cytoplasm</keyword>
<dbReference type="GO" id="GO:0008033">
    <property type="term" value="P:tRNA processing"/>
    <property type="evidence" value="ECO:0007669"/>
    <property type="project" value="UniProtKB-KW"/>
</dbReference>
<organism evidence="18 19">
    <name type="scientific">Laribacter hongkongensis</name>
    <dbReference type="NCBI Taxonomy" id="168471"/>
    <lineage>
        <taxon>Bacteria</taxon>
        <taxon>Pseudomonadati</taxon>
        <taxon>Pseudomonadota</taxon>
        <taxon>Betaproteobacteria</taxon>
        <taxon>Neisseriales</taxon>
        <taxon>Aquaspirillaceae</taxon>
        <taxon>Laribacter</taxon>
    </lineage>
</organism>
<dbReference type="GO" id="GO:0019843">
    <property type="term" value="F:rRNA binding"/>
    <property type="evidence" value="ECO:0007669"/>
    <property type="project" value="UniProtKB-KW"/>
</dbReference>
<dbReference type="InterPro" id="IPR011907">
    <property type="entry name" value="RNase_III"/>
</dbReference>
<dbReference type="FunFam" id="1.10.1520.10:FF:000001">
    <property type="entry name" value="Ribonuclease 3"/>
    <property type="match status" value="1"/>
</dbReference>
<comment type="subunit">
    <text evidence="4 15">Homodimer.</text>
</comment>
<evidence type="ECO:0000256" key="6">
    <source>
        <dbReference type="ARBA" id="ARBA00022552"/>
    </source>
</evidence>
<keyword evidence="9 15" id="KW-0540">Nuclease</keyword>
<feature type="binding site" evidence="15">
    <location>
        <position position="42"/>
    </location>
    <ligand>
        <name>Mg(2+)</name>
        <dbReference type="ChEBI" id="CHEBI:18420"/>
    </ligand>
</feature>
<dbReference type="GO" id="GO:0003725">
    <property type="term" value="F:double-stranded RNA binding"/>
    <property type="evidence" value="ECO:0007669"/>
    <property type="project" value="TreeGrafter"/>
</dbReference>
<dbReference type="SUPFAM" id="SSF54768">
    <property type="entry name" value="dsRNA-binding domain-like"/>
    <property type="match status" value="1"/>
</dbReference>
<keyword evidence="7 15" id="KW-0507">mRNA processing</keyword>
<keyword evidence="11 15" id="KW-0255">Endonuclease</keyword>
<dbReference type="GO" id="GO:0006397">
    <property type="term" value="P:mRNA processing"/>
    <property type="evidence" value="ECO:0007669"/>
    <property type="project" value="UniProtKB-UniRule"/>
</dbReference>
<evidence type="ECO:0000256" key="2">
    <source>
        <dbReference type="ARBA" id="ARBA00004496"/>
    </source>
</evidence>
<evidence type="ECO:0000256" key="4">
    <source>
        <dbReference type="ARBA" id="ARBA00011738"/>
    </source>
</evidence>
<comment type="similarity">
    <text evidence="3">Belongs to the ribonuclease III family.</text>
</comment>
<evidence type="ECO:0000256" key="7">
    <source>
        <dbReference type="ARBA" id="ARBA00022664"/>
    </source>
</evidence>
<protein>
    <recommendedName>
        <fullName evidence="15">Ribonuclease 3</fullName>
        <ecNumber evidence="15">3.1.26.3</ecNumber>
    </recommendedName>
    <alternativeName>
        <fullName evidence="15">Ribonuclease III</fullName>
        <shortName evidence="15">RNase III</shortName>
    </alternativeName>
</protein>
<evidence type="ECO:0000256" key="1">
    <source>
        <dbReference type="ARBA" id="ARBA00000109"/>
    </source>
</evidence>
<dbReference type="EC" id="3.1.26.3" evidence="15"/>
<dbReference type="CDD" id="cd10845">
    <property type="entry name" value="DSRM_RNAse_III_family"/>
    <property type="match status" value="1"/>
</dbReference>
<feature type="active site" evidence="15">
    <location>
        <position position="118"/>
    </location>
</feature>
<dbReference type="GO" id="GO:0046872">
    <property type="term" value="F:metal ion binding"/>
    <property type="evidence" value="ECO:0007669"/>
    <property type="project" value="UniProtKB-KW"/>
</dbReference>
<dbReference type="Pfam" id="PF00035">
    <property type="entry name" value="dsrm"/>
    <property type="match status" value="1"/>
</dbReference>
<dbReference type="CDD" id="cd00593">
    <property type="entry name" value="RIBOc"/>
    <property type="match status" value="1"/>
</dbReference>
<evidence type="ECO:0000256" key="13">
    <source>
        <dbReference type="ARBA" id="ARBA00022842"/>
    </source>
</evidence>
<dbReference type="PROSITE" id="PS00517">
    <property type="entry name" value="RNASE_3_1"/>
    <property type="match status" value="1"/>
</dbReference>
<reference evidence="19" key="1">
    <citation type="submission" date="2017-06" db="EMBL/GenBank/DDBJ databases">
        <title>Whole genome sequence of Laribacter hongkongensis LHGZ1.</title>
        <authorList>
            <person name="Chen D."/>
            <person name="Wu H."/>
            <person name="Chen J."/>
        </authorList>
    </citation>
    <scope>NUCLEOTIDE SEQUENCE [LARGE SCALE GENOMIC DNA]</scope>
    <source>
        <strain evidence="19">LHGZ1</strain>
    </source>
</reference>
<evidence type="ECO:0000256" key="11">
    <source>
        <dbReference type="ARBA" id="ARBA00022759"/>
    </source>
</evidence>
<dbReference type="SMART" id="SM00358">
    <property type="entry name" value="DSRM"/>
    <property type="match status" value="1"/>
</dbReference>
<evidence type="ECO:0000256" key="10">
    <source>
        <dbReference type="ARBA" id="ARBA00022723"/>
    </source>
</evidence>
<feature type="binding site" evidence="15">
    <location>
        <position position="118"/>
    </location>
    <ligand>
        <name>Mg(2+)</name>
        <dbReference type="ChEBI" id="CHEBI:18420"/>
    </ligand>
</feature>
<dbReference type="PROSITE" id="PS50137">
    <property type="entry name" value="DS_RBD"/>
    <property type="match status" value="1"/>
</dbReference>
<dbReference type="SUPFAM" id="SSF69065">
    <property type="entry name" value="RNase III domain-like"/>
    <property type="match status" value="1"/>
</dbReference>
<dbReference type="GO" id="GO:0042802">
    <property type="term" value="F:identical protein binding"/>
    <property type="evidence" value="ECO:0007669"/>
    <property type="project" value="UniProtKB-ARBA"/>
</dbReference>
<dbReference type="FunFam" id="3.30.160.20:FF:000003">
    <property type="entry name" value="Ribonuclease 3"/>
    <property type="match status" value="1"/>
</dbReference>
<dbReference type="AlphaFoldDB" id="A0A248LIS7"/>
<dbReference type="InterPro" id="IPR036389">
    <property type="entry name" value="RNase_III_sf"/>
</dbReference>
<evidence type="ECO:0000256" key="8">
    <source>
        <dbReference type="ARBA" id="ARBA00022694"/>
    </source>
</evidence>
<dbReference type="Pfam" id="PF14622">
    <property type="entry name" value="Ribonucleas_3_3"/>
    <property type="match status" value="1"/>
</dbReference>
<dbReference type="InterPro" id="IPR014720">
    <property type="entry name" value="dsRBD_dom"/>
</dbReference>
<evidence type="ECO:0000313" key="19">
    <source>
        <dbReference type="Proteomes" id="UP000197424"/>
    </source>
</evidence>
<keyword evidence="6 15" id="KW-0698">rRNA processing</keyword>
<evidence type="ECO:0000256" key="3">
    <source>
        <dbReference type="ARBA" id="ARBA00010183"/>
    </source>
</evidence>
<dbReference type="InterPro" id="IPR000999">
    <property type="entry name" value="RNase_III_dom"/>
</dbReference>
<dbReference type="SMART" id="SM00535">
    <property type="entry name" value="RIBOc"/>
    <property type="match status" value="1"/>
</dbReference>
<feature type="binding site" evidence="15">
    <location>
        <position position="115"/>
    </location>
    <ligand>
        <name>Mg(2+)</name>
        <dbReference type="ChEBI" id="CHEBI:18420"/>
    </ligand>
</feature>
<evidence type="ECO:0000256" key="5">
    <source>
        <dbReference type="ARBA" id="ARBA00022490"/>
    </source>
</evidence>
<dbReference type="GO" id="GO:0005737">
    <property type="term" value="C:cytoplasm"/>
    <property type="evidence" value="ECO:0007669"/>
    <property type="project" value="UniProtKB-SubCell"/>
</dbReference>
<dbReference type="PANTHER" id="PTHR11207:SF0">
    <property type="entry name" value="RIBONUCLEASE 3"/>
    <property type="match status" value="1"/>
</dbReference>
<dbReference type="GO" id="GO:0010468">
    <property type="term" value="P:regulation of gene expression"/>
    <property type="evidence" value="ECO:0007669"/>
    <property type="project" value="TreeGrafter"/>
</dbReference>
<evidence type="ECO:0000259" key="16">
    <source>
        <dbReference type="PROSITE" id="PS50137"/>
    </source>
</evidence>
<feature type="domain" description="RNase III" evidence="17">
    <location>
        <begin position="7"/>
        <end position="129"/>
    </location>
</feature>
<dbReference type="Gene3D" id="3.30.160.20">
    <property type="match status" value="1"/>
</dbReference>
<feature type="active site" evidence="15">
    <location>
        <position position="46"/>
    </location>
</feature>
<comment type="cofactor">
    <cofactor evidence="15">
        <name>Mg(2+)</name>
        <dbReference type="ChEBI" id="CHEBI:18420"/>
    </cofactor>
</comment>
<name>A0A248LIS7_9NEIS</name>
<dbReference type="PANTHER" id="PTHR11207">
    <property type="entry name" value="RIBONUCLEASE III"/>
    <property type="match status" value="1"/>
</dbReference>
<evidence type="ECO:0000259" key="17">
    <source>
        <dbReference type="PROSITE" id="PS50142"/>
    </source>
</evidence>
<evidence type="ECO:0000256" key="12">
    <source>
        <dbReference type="ARBA" id="ARBA00022801"/>
    </source>
</evidence>
<keyword evidence="13 15" id="KW-0460">Magnesium</keyword>
<keyword evidence="12 15" id="KW-0378">Hydrolase</keyword>
<evidence type="ECO:0000313" key="18">
    <source>
        <dbReference type="EMBL" id="ASJ24552.1"/>
    </source>
</evidence>
<comment type="function">
    <text evidence="15">Digests double-stranded RNA. Involved in the processing of primary rRNA transcript to yield the immediate precursors to the large and small rRNAs (23S and 16S). Processes some mRNAs, and tRNAs when they are encoded in the rRNA operon. Processes pre-crRNA and tracrRNA of type II CRISPR loci if present in the organism.</text>
</comment>
<feature type="domain" description="DRBM" evidence="16">
    <location>
        <begin position="156"/>
        <end position="226"/>
    </location>
</feature>
<comment type="subcellular location">
    <subcellularLocation>
        <location evidence="2 15">Cytoplasm</location>
    </subcellularLocation>
</comment>
<evidence type="ECO:0000256" key="9">
    <source>
        <dbReference type="ARBA" id="ARBA00022722"/>
    </source>
</evidence>
<dbReference type="Proteomes" id="UP000197424">
    <property type="component" value="Chromosome"/>
</dbReference>
<evidence type="ECO:0000256" key="15">
    <source>
        <dbReference type="HAMAP-Rule" id="MF_00104"/>
    </source>
</evidence>
<dbReference type="GO" id="GO:0006364">
    <property type="term" value="P:rRNA processing"/>
    <property type="evidence" value="ECO:0007669"/>
    <property type="project" value="UniProtKB-UniRule"/>
</dbReference>
<keyword evidence="15" id="KW-0699">rRNA-binding</keyword>
<dbReference type="NCBIfam" id="TIGR02191">
    <property type="entry name" value="RNaseIII"/>
    <property type="match status" value="1"/>
</dbReference>
<dbReference type="EMBL" id="CP022115">
    <property type="protein sequence ID" value="ASJ24552.1"/>
    <property type="molecule type" value="Genomic_DNA"/>
</dbReference>
<evidence type="ECO:0000256" key="14">
    <source>
        <dbReference type="ARBA" id="ARBA00022884"/>
    </source>
</evidence>
<dbReference type="OMA" id="LTHKSCK"/>
<proteinExistence type="inferred from homology"/>
<sequence length="238" mass="26168">MRTPQPIDRLMQHIGHLFTSPALLKEALTHRSYGQPNNERFEFVGDGILNYTIARMLFDAFPELSEGQLSRLRANLVNQATLAEIARELTLGDCLFLGDGERKSGGHDRPSILADAMEAIFAAVCLDADFAVAENVVRRLYAARVAGIDLNRQAKDAKTRLQEMLQARRLPLPAYRILNQSGDAHLSQFEVACDIPQLGLATCGEGSSRRAAEQLAAERAIEAIEAQDAKTGKPRKSV</sequence>
<keyword evidence="10 15" id="KW-0479">Metal-binding</keyword>
<dbReference type="PROSITE" id="PS50142">
    <property type="entry name" value="RNASE_3_2"/>
    <property type="match status" value="1"/>
</dbReference>
<accession>A0A248LIS7</accession>